<dbReference type="Gene3D" id="3.40.50.300">
    <property type="entry name" value="P-loop containing nucleotide triphosphate hydrolases"/>
    <property type="match status" value="1"/>
</dbReference>
<comment type="caution">
    <text evidence="1">The sequence shown here is derived from an EMBL/GenBank/DDBJ whole genome shotgun (WGS) entry which is preliminary data.</text>
</comment>
<dbReference type="Pfam" id="PF13671">
    <property type="entry name" value="AAA_33"/>
    <property type="match status" value="1"/>
</dbReference>
<gene>
    <name evidence="1" type="ORF">M8330_21105</name>
</gene>
<evidence type="ECO:0000313" key="1">
    <source>
        <dbReference type="EMBL" id="MCM0622792.1"/>
    </source>
</evidence>
<keyword evidence="2" id="KW-1185">Reference proteome</keyword>
<sequence length="71" mass="7873">MNNRPTLFLAVGLPATGKTSLSRRLEVDHAALRLTNDEWMKALYGDQNPSSASDVIEGRLGLPRLWLIPDL</sequence>
<dbReference type="InterPro" id="IPR027417">
    <property type="entry name" value="P-loop_NTPase"/>
</dbReference>
<protein>
    <submittedName>
        <fullName evidence="1">AAA family ATPase</fullName>
    </submittedName>
</protein>
<organism evidence="1 2">
    <name type="scientific">Nocardioides bruguierae</name>
    <dbReference type="NCBI Taxonomy" id="2945102"/>
    <lineage>
        <taxon>Bacteria</taxon>
        <taxon>Bacillati</taxon>
        <taxon>Actinomycetota</taxon>
        <taxon>Actinomycetes</taxon>
        <taxon>Propionibacteriales</taxon>
        <taxon>Nocardioidaceae</taxon>
        <taxon>Nocardioides</taxon>
    </lineage>
</organism>
<reference evidence="1" key="1">
    <citation type="submission" date="2022-05" db="EMBL/GenBank/DDBJ databases">
        <authorList>
            <person name="Tuo L."/>
        </authorList>
    </citation>
    <scope>NUCLEOTIDE SEQUENCE</scope>
    <source>
        <strain evidence="1">BSK12Z-4</strain>
    </source>
</reference>
<name>A0A9X2IGX0_9ACTN</name>
<dbReference type="EMBL" id="JAMOIL010000050">
    <property type="protein sequence ID" value="MCM0622792.1"/>
    <property type="molecule type" value="Genomic_DNA"/>
</dbReference>
<accession>A0A9X2IGX0</accession>
<proteinExistence type="predicted"/>
<dbReference type="Proteomes" id="UP001139485">
    <property type="component" value="Unassembled WGS sequence"/>
</dbReference>
<dbReference type="AlphaFoldDB" id="A0A9X2IGX0"/>
<evidence type="ECO:0000313" key="2">
    <source>
        <dbReference type="Proteomes" id="UP001139485"/>
    </source>
</evidence>